<dbReference type="GO" id="GO:0006508">
    <property type="term" value="P:proteolysis"/>
    <property type="evidence" value="ECO:0007669"/>
    <property type="project" value="InterPro"/>
</dbReference>
<dbReference type="InterPro" id="IPR009003">
    <property type="entry name" value="Peptidase_S1_PA"/>
</dbReference>
<reference evidence="2" key="1">
    <citation type="submission" date="2021-05" db="EMBL/GenBank/DDBJ databases">
        <authorList>
            <person name="Alioto T."/>
            <person name="Alioto T."/>
            <person name="Gomez Garrido J."/>
        </authorList>
    </citation>
    <scope>NUCLEOTIDE SEQUENCE</scope>
</reference>
<sequence length="218" mass="24684">MICMGPMIVPENQVVTSLTLNYFLHLTRNSVAQPKTINTTTTAKPLPSTMMPVQEKLKHLLNTSEVDLIRTYLNQTIRESDQTSGDLDESMIDEHVANKDKESLPKLDLRIDTSIQNRTYNSTDRKCTAFQHGYYPWIVAVYVKFGLGVQYHCTANLITSQHVILAGHCIQESKGSFIRAHQLILFFGKTKLSSWEDYIQTREVGKVLGQIYLGSTVC</sequence>
<feature type="domain" description="Peptidase S1" evidence="1">
    <location>
        <begin position="130"/>
        <end position="206"/>
    </location>
</feature>
<accession>A0A8D9E785</accession>
<dbReference type="Gene3D" id="2.40.10.10">
    <property type="entry name" value="Trypsin-like serine proteases"/>
    <property type="match status" value="1"/>
</dbReference>
<dbReference type="AlphaFoldDB" id="A0A8D9E785"/>
<evidence type="ECO:0000313" key="2">
    <source>
        <dbReference type="EMBL" id="CAG6743323.1"/>
    </source>
</evidence>
<dbReference type="Pfam" id="PF00089">
    <property type="entry name" value="Trypsin"/>
    <property type="match status" value="1"/>
</dbReference>
<name>A0A8D9E785_9HEMI</name>
<dbReference type="InterPro" id="IPR043504">
    <property type="entry name" value="Peptidase_S1_PA_chymotrypsin"/>
</dbReference>
<dbReference type="InterPro" id="IPR001254">
    <property type="entry name" value="Trypsin_dom"/>
</dbReference>
<protein>
    <recommendedName>
        <fullName evidence="1">Peptidase S1 domain-containing protein</fullName>
    </recommendedName>
</protein>
<dbReference type="SUPFAM" id="SSF50494">
    <property type="entry name" value="Trypsin-like serine proteases"/>
    <property type="match status" value="1"/>
</dbReference>
<evidence type="ECO:0000259" key="1">
    <source>
        <dbReference type="Pfam" id="PF00089"/>
    </source>
</evidence>
<proteinExistence type="predicted"/>
<dbReference type="EMBL" id="HBUF01446260">
    <property type="protein sequence ID" value="CAG6743323.1"/>
    <property type="molecule type" value="Transcribed_RNA"/>
</dbReference>
<organism evidence="2">
    <name type="scientific">Cacopsylla melanoneura</name>
    <dbReference type="NCBI Taxonomy" id="428564"/>
    <lineage>
        <taxon>Eukaryota</taxon>
        <taxon>Metazoa</taxon>
        <taxon>Ecdysozoa</taxon>
        <taxon>Arthropoda</taxon>
        <taxon>Hexapoda</taxon>
        <taxon>Insecta</taxon>
        <taxon>Pterygota</taxon>
        <taxon>Neoptera</taxon>
        <taxon>Paraneoptera</taxon>
        <taxon>Hemiptera</taxon>
        <taxon>Sternorrhyncha</taxon>
        <taxon>Psylloidea</taxon>
        <taxon>Psyllidae</taxon>
        <taxon>Psyllinae</taxon>
        <taxon>Cacopsylla</taxon>
    </lineage>
</organism>
<dbReference type="GO" id="GO:0004252">
    <property type="term" value="F:serine-type endopeptidase activity"/>
    <property type="evidence" value="ECO:0007669"/>
    <property type="project" value="InterPro"/>
</dbReference>